<evidence type="ECO:0000313" key="2">
    <source>
        <dbReference type="Ensembl" id="ENSPCEP00000020668.1"/>
    </source>
</evidence>
<organism evidence="2 3">
    <name type="scientific">Pelusios castaneus</name>
    <name type="common">West African mud turtle</name>
    <dbReference type="NCBI Taxonomy" id="367368"/>
    <lineage>
        <taxon>Eukaryota</taxon>
        <taxon>Metazoa</taxon>
        <taxon>Chordata</taxon>
        <taxon>Craniata</taxon>
        <taxon>Vertebrata</taxon>
        <taxon>Euteleostomi</taxon>
        <taxon>Archelosauria</taxon>
        <taxon>Testudinata</taxon>
        <taxon>Testudines</taxon>
        <taxon>Pleurodira</taxon>
        <taxon>Pelomedusidae</taxon>
        <taxon>Pelusios</taxon>
    </lineage>
</organism>
<dbReference type="GO" id="GO:0004843">
    <property type="term" value="F:cysteine-type deubiquitinase activity"/>
    <property type="evidence" value="ECO:0007669"/>
    <property type="project" value="InterPro"/>
</dbReference>
<dbReference type="InterPro" id="IPR001394">
    <property type="entry name" value="Peptidase_C19_UCH"/>
</dbReference>
<dbReference type="PANTHER" id="PTHR24006:SF796">
    <property type="entry name" value="UBL CARBOXYL-TERMINAL HYDROLASE 18-RELATED"/>
    <property type="match status" value="1"/>
</dbReference>
<dbReference type="Gene3D" id="3.90.70.10">
    <property type="entry name" value="Cysteine proteinases"/>
    <property type="match status" value="1"/>
</dbReference>
<evidence type="ECO:0000313" key="3">
    <source>
        <dbReference type="Proteomes" id="UP000694393"/>
    </source>
</evidence>
<dbReference type="InterPro" id="IPR018200">
    <property type="entry name" value="USP_CS"/>
</dbReference>
<dbReference type="GO" id="GO:0005634">
    <property type="term" value="C:nucleus"/>
    <property type="evidence" value="ECO:0007669"/>
    <property type="project" value="TreeGrafter"/>
</dbReference>
<reference evidence="2" key="2">
    <citation type="submission" date="2025-09" db="UniProtKB">
        <authorList>
            <consortium name="Ensembl"/>
        </authorList>
    </citation>
    <scope>IDENTIFICATION</scope>
</reference>
<dbReference type="PROSITE" id="PS00973">
    <property type="entry name" value="USP_2"/>
    <property type="match status" value="1"/>
</dbReference>
<dbReference type="SUPFAM" id="SSF54001">
    <property type="entry name" value="Cysteine proteinases"/>
    <property type="match status" value="1"/>
</dbReference>
<sequence length="350" mass="40217">MSGLLCQWQGILSPTHIYGVPGLGLGESSHSPCPFNLISLPLVPTGAVGLYNIGLSCCLNSLLQVFFMNTHFTMILRRIRVPKLHAEQRRSVPYQMLLLLEEMQRSKENAVHPQKLARCLTANNLKLFIQHDAAQLFLLLWNLIKNQITDCQLADWLSMLYTIQIQEYLVCQECSFETRRNSKMLTLPLPVLTHNSRQLNTLEDSLRCFFQSEQLTDNNMCLCEKCEKKTPCLQGMRLMCLPQTLTLHLNRFYFRKPNLTQKISFSLSFPQSLDFNQILTQEQCHSDAKEKADWQYELFAVVAHSGSASSGHYCAYIRSLTDCKWYCFNDSSWCVVDSCPTLHWASLEVK</sequence>
<accession>A0A8C8SI94</accession>
<feature type="domain" description="USP" evidence="1">
    <location>
        <begin position="48"/>
        <end position="350"/>
    </location>
</feature>
<proteinExistence type="predicted"/>
<dbReference type="InterPro" id="IPR038765">
    <property type="entry name" value="Papain-like_cys_pep_sf"/>
</dbReference>
<dbReference type="PROSITE" id="PS50235">
    <property type="entry name" value="USP_3"/>
    <property type="match status" value="1"/>
</dbReference>
<dbReference type="GO" id="GO:0016579">
    <property type="term" value="P:protein deubiquitination"/>
    <property type="evidence" value="ECO:0007669"/>
    <property type="project" value="InterPro"/>
</dbReference>
<dbReference type="InterPro" id="IPR050164">
    <property type="entry name" value="Peptidase_C19"/>
</dbReference>
<dbReference type="PANTHER" id="PTHR24006">
    <property type="entry name" value="UBIQUITIN CARBOXYL-TERMINAL HYDROLASE"/>
    <property type="match status" value="1"/>
</dbReference>
<dbReference type="GO" id="GO:0005829">
    <property type="term" value="C:cytosol"/>
    <property type="evidence" value="ECO:0007669"/>
    <property type="project" value="TreeGrafter"/>
</dbReference>
<dbReference type="InterPro" id="IPR028889">
    <property type="entry name" value="USP"/>
</dbReference>
<protein>
    <recommendedName>
        <fullName evidence="1">USP domain-containing protein</fullName>
    </recommendedName>
</protein>
<dbReference type="Ensembl" id="ENSPCET00000021386.1">
    <property type="protein sequence ID" value="ENSPCEP00000020668.1"/>
    <property type="gene ID" value="ENSPCEG00000015970.1"/>
</dbReference>
<dbReference type="Proteomes" id="UP000694393">
    <property type="component" value="Unplaced"/>
</dbReference>
<keyword evidence="3" id="KW-1185">Reference proteome</keyword>
<reference evidence="2" key="1">
    <citation type="submission" date="2025-08" db="UniProtKB">
        <authorList>
            <consortium name="Ensembl"/>
        </authorList>
    </citation>
    <scope>IDENTIFICATION</scope>
</reference>
<name>A0A8C8SI94_9SAUR</name>
<dbReference type="Pfam" id="PF00443">
    <property type="entry name" value="UCH"/>
    <property type="match status" value="1"/>
</dbReference>
<dbReference type="AlphaFoldDB" id="A0A8C8SI94"/>
<evidence type="ECO:0000259" key="1">
    <source>
        <dbReference type="PROSITE" id="PS50235"/>
    </source>
</evidence>